<name>A0A1J4JNT1_9EUKA</name>
<organism evidence="2 3">
    <name type="scientific">Tritrichomonas foetus</name>
    <dbReference type="NCBI Taxonomy" id="1144522"/>
    <lineage>
        <taxon>Eukaryota</taxon>
        <taxon>Metamonada</taxon>
        <taxon>Parabasalia</taxon>
        <taxon>Tritrichomonadida</taxon>
        <taxon>Tritrichomonadidae</taxon>
        <taxon>Tritrichomonas</taxon>
    </lineage>
</organism>
<dbReference type="RefSeq" id="XP_068352061.1">
    <property type="nucleotide sequence ID" value="XM_068509827.1"/>
</dbReference>
<sequence length="1132" mass="132037">MSHDSNLSRQSLSIPPGEISSNTVPSDEVSSYYNTDLKSSLLGKKRDRFILDFEESMKNTFTQENKLKPAPIWKLTSNNFPECDEYEFLKKHVLGEESNNKSAYFPYDFDVLASILSPLFLSILNKKSQVSLILVIREWNLLPRLLSSFKKYGISNQIEIEYIASRQESMNKYLCHIKNGCIDCDSQYINTNLDCSKFCPYFLNPQFRPKRRKFNFINLERNDSRDIEDLFSGNTSCPIEIFQRYHDFNIQKEKRKSIILKIATRISFLDLLHKRSLFYGLDFDKMFENEKIIFFNVKVKFMHLITTFTNTTNASSILDSLKNLHFDSKEFPFFSEELKSIISSFDHTKQEGNDSNIKQSSILTFEKFYQEFLKLDPSLQLHLFELLPIIKLKDNSTSISDFINDQNYFEIPITLIDSLYKCLNVLPKTFRLLSPVVTANNQSVCNHKYTEMISIFLVKENKLFTFDSIDEKADNRFGKNVIRTDHDQMIGVRILHWYPQFYQIFHSFLDNYDQHTVNDNLILTGSPGIGKSSIIPYLLLRLVKDNPVPLFEQQCSTQLTMSMILVKYYQRKKANCLDGTVFLFTFNQKDLIIGLSYQEKESSCDISTIYFSEMYLIPSNNRGVDITPKLLSDYELFKLINKEISNSLDIVNMNKFPHCSSLFSTHHQSYPTNSNYGFHACQKKGNVRMKFVYNNRLFHFITILDGNVTCKDIPNCMICASHPTHIPERTIDCRYIYAPLCTANELRNILRLRTEYDNDHLFEMGKTIAEIINMNIRKILYYSTMEKHPIQSVVEKVKNHVDKVLEMHSSALLKQSINNKSLVLMIAPSKLSEERDINSLDKFIRFTSRFTYNVLMKRYELKLTSHAPKISKYVKELIHTQSSNGFLYQHVVDLNLSSPCVFKCKKVIRYSDIIPLLDNNEFNLMINACQTVNIPTNINTLSDFLKYMTPNDNSYYFWIPKAKNHTFYDQALIHKSQLFLFRIKNASSHSFKYQQLKAILEQCFKPNSNEYCFDKLTIIYQRDLPLPSNMEFVKEKHVAFCAIALTENPKLEIICSEINIKKTIEARQIHHDSLAQQSHQNSTNLDPNYVNNQMEKYCLQCNAIYSDMAVNPPPLVESRKIETRNSSVKNIV</sequence>
<keyword evidence="3" id="KW-1185">Reference proteome</keyword>
<dbReference type="GeneID" id="94844531"/>
<accession>A0A1J4JNT1</accession>
<dbReference type="VEuPathDB" id="TrichDB:TRFO_34720"/>
<dbReference type="Proteomes" id="UP000179807">
    <property type="component" value="Unassembled WGS sequence"/>
</dbReference>
<evidence type="ECO:0000256" key="1">
    <source>
        <dbReference type="SAM" id="MobiDB-lite"/>
    </source>
</evidence>
<dbReference type="AlphaFoldDB" id="A0A1J4JNT1"/>
<comment type="caution">
    <text evidence="2">The sequence shown here is derived from an EMBL/GenBank/DDBJ whole genome shotgun (WGS) entry which is preliminary data.</text>
</comment>
<protein>
    <submittedName>
        <fullName evidence="2">Uncharacterized protein</fullName>
    </submittedName>
</protein>
<dbReference type="EMBL" id="MLAK01001032">
    <property type="protein sequence ID" value="OHS98924.1"/>
    <property type="molecule type" value="Genomic_DNA"/>
</dbReference>
<evidence type="ECO:0000313" key="2">
    <source>
        <dbReference type="EMBL" id="OHS98924.1"/>
    </source>
</evidence>
<proteinExistence type="predicted"/>
<gene>
    <name evidence="2" type="ORF">TRFO_34720</name>
</gene>
<reference evidence="2" key="1">
    <citation type="submission" date="2016-10" db="EMBL/GenBank/DDBJ databases">
        <authorList>
            <person name="Benchimol M."/>
            <person name="Almeida L.G."/>
            <person name="Vasconcelos A.T."/>
            <person name="Perreira-Neves A."/>
            <person name="Rosa I.A."/>
            <person name="Tasca T."/>
            <person name="Bogo M.R."/>
            <person name="de Souza W."/>
        </authorList>
    </citation>
    <scope>NUCLEOTIDE SEQUENCE [LARGE SCALE GENOMIC DNA]</scope>
    <source>
        <strain evidence="2">K</strain>
    </source>
</reference>
<feature type="region of interest" description="Disordered" evidence="1">
    <location>
        <begin position="1"/>
        <end position="25"/>
    </location>
</feature>
<evidence type="ECO:0000313" key="3">
    <source>
        <dbReference type="Proteomes" id="UP000179807"/>
    </source>
</evidence>